<dbReference type="PANTHER" id="PTHR30158:SF3">
    <property type="entry name" value="MULTIDRUG EFFLUX PUMP SUBUNIT ACRA-RELATED"/>
    <property type="match status" value="1"/>
</dbReference>
<comment type="subcellular location">
    <subcellularLocation>
        <location evidence="1">Cell inner membrane</location>
        <topology evidence="1">Lipid-anchor</topology>
    </subcellularLocation>
</comment>
<evidence type="ECO:0000259" key="6">
    <source>
        <dbReference type="Pfam" id="PF25917"/>
    </source>
</evidence>
<keyword evidence="4" id="KW-0732">Signal</keyword>
<dbReference type="InterPro" id="IPR058625">
    <property type="entry name" value="MdtA-like_BSH"/>
</dbReference>
<dbReference type="InterPro" id="IPR006143">
    <property type="entry name" value="RND_pump_MFP"/>
</dbReference>
<evidence type="ECO:0000259" key="7">
    <source>
        <dbReference type="Pfam" id="PF25944"/>
    </source>
</evidence>
<evidence type="ECO:0000256" key="2">
    <source>
        <dbReference type="ARBA" id="ARBA00009477"/>
    </source>
</evidence>
<dbReference type="Gene3D" id="2.40.420.20">
    <property type="match status" value="1"/>
</dbReference>
<dbReference type="InterPro" id="IPR058624">
    <property type="entry name" value="MdtA-like_HH"/>
</dbReference>
<gene>
    <name evidence="9" type="ORF">SAMN05192579_101182</name>
</gene>
<dbReference type="GO" id="GO:0022857">
    <property type="term" value="F:transmembrane transporter activity"/>
    <property type="evidence" value="ECO:0007669"/>
    <property type="project" value="InterPro"/>
</dbReference>
<feature type="domain" description="Multidrug resistance protein MdtA-like barrel-sandwich hybrid" evidence="6">
    <location>
        <begin position="61"/>
        <end position="203"/>
    </location>
</feature>
<dbReference type="SUPFAM" id="SSF111369">
    <property type="entry name" value="HlyD-like secretion proteins"/>
    <property type="match status" value="1"/>
</dbReference>
<protein>
    <submittedName>
        <fullName evidence="9">Membrane fusion protein, multidrug efflux system</fullName>
    </submittedName>
</protein>
<name>A0A1I3XVN5_9GAMM</name>
<dbReference type="GO" id="GO:0046677">
    <property type="term" value="P:response to antibiotic"/>
    <property type="evidence" value="ECO:0007669"/>
    <property type="project" value="TreeGrafter"/>
</dbReference>
<evidence type="ECO:0000313" key="10">
    <source>
        <dbReference type="Proteomes" id="UP000198725"/>
    </source>
</evidence>
<dbReference type="PROSITE" id="PS51257">
    <property type="entry name" value="PROKAR_LIPOPROTEIN"/>
    <property type="match status" value="1"/>
</dbReference>
<dbReference type="Pfam" id="PF25967">
    <property type="entry name" value="RND-MFP_C"/>
    <property type="match status" value="1"/>
</dbReference>
<organism evidence="9 10">
    <name type="scientific">Rhodanobacter glycinis</name>
    <dbReference type="NCBI Taxonomy" id="582702"/>
    <lineage>
        <taxon>Bacteria</taxon>
        <taxon>Pseudomonadati</taxon>
        <taxon>Pseudomonadota</taxon>
        <taxon>Gammaproteobacteria</taxon>
        <taxon>Lysobacterales</taxon>
        <taxon>Rhodanobacteraceae</taxon>
        <taxon>Rhodanobacter</taxon>
    </lineage>
</organism>
<dbReference type="Proteomes" id="UP000198725">
    <property type="component" value="Unassembled WGS sequence"/>
</dbReference>
<proteinExistence type="inferred from homology"/>
<feature type="domain" description="Multidrug resistance protein MdtA-like beta-barrel" evidence="7">
    <location>
        <begin position="208"/>
        <end position="298"/>
    </location>
</feature>
<dbReference type="PANTHER" id="PTHR30158">
    <property type="entry name" value="ACRA/E-RELATED COMPONENT OF DRUG EFFLUX TRANSPORTER"/>
    <property type="match status" value="1"/>
</dbReference>
<feature type="domain" description="Multidrug resistance protein MdtA-like alpha-helical hairpin" evidence="5">
    <location>
        <begin position="102"/>
        <end position="171"/>
    </location>
</feature>
<keyword evidence="10" id="KW-1185">Reference proteome</keyword>
<evidence type="ECO:0000259" key="8">
    <source>
        <dbReference type="Pfam" id="PF25967"/>
    </source>
</evidence>
<evidence type="ECO:0000256" key="4">
    <source>
        <dbReference type="SAM" id="SignalP"/>
    </source>
</evidence>
<reference evidence="10" key="1">
    <citation type="submission" date="2016-10" db="EMBL/GenBank/DDBJ databases">
        <authorList>
            <person name="Varghese N."/>
            <person name="Submissions S."/>
        </authorList>
    </citation>
    <scope>NUCLEOTIDE SEQUENCE [LARGE SCALE GENOMIC DNA]</scope>
    <source>
        <strain evidence="10">MO64</strain>
    </source>
</reference>
<feature type="signal peptide" evidence="4">
    <location>
        <begin position="1"/>
        <end position="19"/>
    </location>
</feature>
<dbReference type="Gene3D" id="2.40.50.100">
    <property type="match status" value="1"/>
</dbReference>
<evidence type="ECO:0000256" key="3">
    <source>
        <dbReference type="SAM" id="MobiDB-lite"/>
    </source>
</evidence>
<dbReference type="Gene3D" id="2.40.30.170">
    <property type="match status" value="1"/>
</dbReference>
<accession>A0A1I3XVN5</accession>
<feature type="chain" id="PRO_5011658856" evidence="4">
    <location>
        <begin position="20"/>
        <end position="410"/>
    </location>
</feature>
<dbReference type="Pfam" id="PF25876">
    <property type="entry name" value="HH_MFP_RND"/>
    <property type="match status" value="1"/>
</dbReference>
<dbReference type="Pfam" id="PF25944">
    <property type="entry name" value="Beta-barrel_RND"/>
    <property type="match status" value="1"/>
</dbReference>
<dbReference type="RefSeq" id="WP_092700522.1">
    <property type="nucleotide sequence ID" value="NZ_FOSR01000001.1"/>
</dbReference>
<dbReference type="EMBL" id="FOSR01000001">
    <property type="protein sequence ID" value="SFK23600.1"/>
    <property type="molecule type" value="Genomic_DNA"/>
</dbReference>
<evidence type="ECO:0000313" key="9">
    <source>
        <dbReference type="EMBL" id="SFK23600.1"/>
    </source>
</evidence>
<evidence type="ECO:0000256" key="1">
    <source>
        <dbReference type="ARBA" id="ARBA00004519"/>
    </source>
</evidence>
<sequence length="410" mass="42453">MKSSSLRTPALCLGLLALAACSKGKQQGAPQMPPPQVGVITVQPQNAPLTKDLVGRLSSYRSADVRARVAGVLLKRVYTEGSEVKKGQLLFQIDPAPLKATLRAAQASLAQAQATYTNAHVNAQRSRELAPKGYISKADLDNALATERTAAASVQAARADVETARINLGYANVTSPIDGRAGQQQVTEGALVGNGTATLLTTVDQLDPLYVNFSLSVSELDQMHQAQSKGNVSLSQTDKASAQITLPDGTPYSEPATLDFSDTAVNPSTGAVNLRALVPNPQHRLLPGMYVTLKAKLGEHHNVFVIPQAAVLRDTVGAYVLAVGDQDKVVRHDINAVSMSGSDWIVNSGLAAGEKIIVSGIQNVHEGIAVKATPWQAPKAASKGAPAGAAPSGAAPAATAKAPAGAAHGK</sequence>
<dbReference type="GO" id="GO:0030313">
    <property type="term" value="C:cell envelope"/>
    <property type="evidence" value="ECO:0007669"/>
    <property type="project" value="UniProtKB-SubCell"/>
</dbReference>
<evidence type="ECO:0000259" key="5">
    <source>
        <dbReference type="Pfam" id="PF25876"/>
    </source>
</evidence>
<dbReference type="Gene3D" id="1.10.287.470">
    <property type="entry name" value="Helix hairpin bin"/>
    <property type="match status" value="1"/>
</dbReference>
<dbReference type="NCBIfam" id="TIGR01730">
    <property type="entry name" value="RND_mfp"/>
    <property type="match status" value="1"/>
</dbReference>
<feature type="domain" description="Multidrug resistance protein MdtA-like C-terminal permuted SH3" evidence="8">
    <location>
        <begin position="302"/>
        <end position="362"/>
    </location>
</feature>
<feature type="region of interest" description="Disordered" evidence="3">
    <location>
        <begin position="379"/>
        <end position="410"/>
    </location>
</feature>
<dbReference type="InterPro" id="IPR058627">
    <property type="entry name" value="MdtA-like_C"/>
</dbReference>
<comment type="similarity">
    <text evidence="2">Belongs to the membrane fusion protein (MFP) (TC 8.A.1) family.</text>
</comment>
<dbReference type="AlphaFoldDB" id="A0A1I3XVN5"/>
<dbReference type="InterPro" id="IPR058626">
    <property type="entry name" value="MdtA-like_b-barrel"/>
</dbReference>
<dbReference type="GO" id="GO:0005886">
    <property type="term" value="C:plasma membrane"/>
    <property type="evidence" value="ECO:0007669"/>
    <property type="project" value="TreeGrafter"/>
</dbReference>
<dbReference type="Pfam" id="PF25917">
    <property type="entry name" value="BSH_RND"/>
    <property type="match status" value="1"/>
</dbReference>